<dbReference type="InterPro" id="IPR028086">
    <property type="entry name" value="FNIP_C_dom"/>
</dbReference>
<dbReference type="GO" id="GO:0051087">
    <property type="term" value="F:protein-folding chaperone binding"/>
    <property type="evidence" value="ECO:0007669"/>
    <property type="project" value="TreeGrafter"/>
</dbReference>
<dbReference type="Proteomes" id="UP000037510">
    <property type="component" value="Unassembled WGS sequence"/>
</dbReference>
<dbReference type="STRING" id="104452.A0A0L7LDH7"/>
<accession>A0A0L7LDH7</accession>
<reference evidence="4 5" key="1">
    <citation type="journal article" date="2015" name="Genome Biol. Evol.">
        <title>The genome of winter moth (Operophtera brumata) provides a genomic perspective on sexual dimorphism and phenology.</title>
        <authorList>
            <person name="Derks M.F."/>
            <person name="Smit S."/>
            <person name="Salis L."/>
            <person name="Schijlen E."/>
            <person name="Bossers A."/>
            <person name="Mateman C."/>
            <person name="Pijl A.S."/>
            <person name="de Ridder D."/>
            <person name="Groenen M.A."/>
            <person name="Visser M.E."/>
            <person name="Megens H.J."/>
        </authorList>
    </citation>
    <scope>NUCLEOTIDE SEQUENCE [LARGE SCALE GENOMIC DNA]</scope>
    <source>
        <strain evidence="4">WM2013NL</strain>
        <tissue evidence="4">Head and thorax</tissue>
    </source>
</reference>
<dbReference type="AlphaFoldDB" id="A0A0L7LDH7"/>
<dbReference type="PANTHER" id="PTHR21634:SF9">
    <property type="entry name" value="RE13835P"/>
    <property type="match status" value="1"/>
</dbReference>
<feature type="domain" description="Folliculin-interacting protein C-terminal" evidence="3">
    <location>
        <begin position="534"/>
        <end position="618"/>
    </location>
</feature>
<protein>
    <submittedName>
        <fullName evidence="4">Uncharacterized protein</fullName>
    </submittedName>
</protein>
<sequence length="626" mass="69689">MTQRKNKLGLAVLITVTDSAEIFISTLLTHVLTYHLGWVTTVSPYDTVEHRPPPSRARPYNALWAQLSDLCGSIGFPPRAARTILSGEKNQQFINRLLLVLTYFVRCGDVTRSIFKYQDCVIKEVKTVSVNKQSVCRLKKTATQNKLDCAPVNTQNSDSSISTLIASEVSFKRSATLANLSQKLSNSSEVGSSTGEKSASVLRKTPTMMHSMKASSDSSLNSNASDEPVPEKVLFVLGDDEKLVGLKNKSNGGKMVKKTSKVQNEPVKVEQQTECVKASCDKTKNPDSPSKCCGQTLQHSKPIKHSGYKFEFDKYPQIVTNYMKSKNLEILDRHYIGKPGNLKLDNFQFDPTIVPAIQEERCETCVKCQMEAMLQTPTNASEMEYMNDMPRALEPQFANEKVVTETDNKREMSPKTFVRKRKDNTVVVNLVRNIKSVSDGEVNRIEANLEKLKMPEPRRTSRDIYKTVEVKRVIEFPLPSICSSVDSSQRSGFDGSLLGGLTDHYVPDLILQGEFLMIFSWEVRVVGRDCGTGGMSSLVGAMLDALPAMWKAKVPAHQCLSFLESKLREFCVLSKTLADMLMSTDFCDIATLTKSLNIDVNDVPLLLAVATTHTPQVATRYGLSYR</sequence>
<evidence type="ECO:0000259" key="2">
    <source>
        <dbReference type="Pfam" id="PF14637"/>
    </source>
</evidence>
<evidence type="ECO:0000313" key="5">
    <source>
        <dbReference type="Proteomes" id="UP000037510"/>
    </source>
</evidence>
<dbReference type="Pfam" id="PF14637">
    <property type="entry name" value="FNIP_M"/>
    <property type="match status" value="1"/>
</dbReference>
<feature type="domain" description="Folliculin-interacting protein middle" evidence="2">
    <location>
        <begin position="15"/>
        <end position="110"/>
    </location>
</feature>
<dbReference type="GO" id="GO:0042030">
    <property type="term" value="F:ATPase inhibitor activity"/>
    <property type="evidence" value="ECO:0007669"/>
    <property type="project" value="TreeGrafter"/>
</dbReference>
<dbReference type="Pfam" id="PF14638">
    <property type="entry name" value="FNIP_C"/>
    <property type="match status" value="1"/>
</dbReference>
<feature type="compositionally biased region" description="Polar residues" evidence="1">
    <location>
        <begin position="186"/>
        <end position="197"/>
    </location>
</feature>
<gene>
    <name evidence="4" type="ORF">OBRU01_10942</name>
</gene>
<dbReference type="InterPro" id="IPR028085">
    <property type="entry name" value="FNIP_mid_dom"/>
</dbReference>
<evidence type="ECO:0000259" key="3">
    <source>
        <dbReference type="Pfam" id="PF14638"/>
    </source>
</evidence>
<keyword evidence="5" id="KW-1185">Reference proteome</keyword>
<evidence type="ECO:0000256" key="1">
    <source>
        <dbReference type="SAM" id="MobiDB-lite"/>
    </source>
</evidence>
<evidence type="ECO:0000313" key="4">
    <source>
        <dbReference type="EMBL" id="KOB73583.1"/>
    </source>
</evidence>
<dbReference type="GO" id="GO:0005737">
    <property type="term" value="C:cytoplasm"/>
    <property type="evidence" value="ECO:0007669"/>
    <property type="project" value="TreeGrafter"/>
</dbReference>
<organism evidence="4 5">
    <name type="scientific">Operophtera brumata</name>
    <name type="common">Winter moth</name>
    <name type="synonym">Phalaena brumata</name>
    <dbReference type="NCBI Taxonomy" id="104452"/>
    <lineage>
        <taxon>Eukaryota</taxon>
        <taxon>Metazoa</taxon>
        <taxon>Ecdysozoa</taxon>
        <taxon>Arthropoda</taxon>
        <taxon>Hexapoda</taxon>
        <taxon>Insecta</taxon>
        <taxon>Pterygota</taxon>
        <taxon>Neoptera</taxon>
        <taxon>Endopterygota</taxon>
        <taxon>Lepidoptera</taxon>
        <taxon>Glossata</taxon>
        <taxon>Ditrysia</taxon>
        <taxon>Geometroidea</taxon>
        <taxon>Geometridae</taxon>
        <taxon>Larentiinae</taxon>
        <taxon>Operophtera</taxon>
    </lineage>
</organism>
<dbReference type="PANTHER" id="PTHR21634">
    <property type="entry name" value="RE13835P"/>
    <property type="match status" value="1"/>
</dbReference>
<feature type="region of interest" description="Disordered" evidence="1">
    <location>
        <begin position="186"/>
        <end position="206"/>
    </location>
</feature>
<proteinExistence type="predicted"/>
<dbReference type="EMBL" id="JTDY01001544">
    <property type="protein sequence ID" value="KOB73583.1"/>
    <property type="molecule type" value="Genomic_DNA"/>
</dbReference>
<name>A0A0L7LDH7_OPEBR</name>
<comment type="caution">
    <text evidence="4">The sequence shown here is derived from an EMBL/GenBank/DDBJ whole genome shotgun (WGS) entry which is preliminary data.</text>
</comment>